<comment type="caution">
    <text evidence="10">The sequence shown here is derived from an EMBL/GenBank/DDBJ whole genome shotgun (WGS) entry which is preliminary data.</text>
</comment>
<evidence type="ECO:0000313" key="11">
    <source>
        <dbReference type="Proteomes" id="UP000467124"/>
    </source>
</evidence>
<dbReference type="GO" id="GO:0022857">
    <property type="term" value="F:transmembrane transporter activity"/>
    <property type="evidence" value="ECO:0007669"/>
    <property type="project" value="InterPro"/>
</dbReference>
<dbReference type="Gene3D" id="1.20.1250.20">
    <property type="entry name" value="MFS general substrate transporter like domains"/>
    <property type="match status" value="1"/>
</dbReference>
<comment type="subcellular location">
    <subcellularLocation>
        <location evidence="1">Cell membrane</location>
        <topology evidence="1">Multi-pass membrane protein</topology>
    </subcellularLocation>
</comment>
<dbReference type="InterPro" id="IPR005829">
    <property type="entry name" value="Sugar_transporter_CS"/>
</dbReference>
<dbReference type="Proteomes" id="UP000467124">
    <property type="component" value="Unassembled WGS sequence"/>
</dbReference>
<feature type="transmembrane region" description="Helical" evidence="8">
    <location>
        <begin position="327"/>
        <end position="347"/>
    </location>
</feature>
<feature type="transmembrane region" description="Helical" evidence="8">
    <location>
        <begin position="61"/>
        <end position="80"/>
    </location>
</feature>
<dbReference type="EMBL" id="WWHY01000001">
    <property type="protein sequence ID" value="MYR34871.1"/>
    <property type="molecule type" value="Genomic_DNA"/>
</dbReference>
<dbReference type="Pfam" id="PF07690">
    <property type="entry name" value="MFS_1"/>
    <property type="match status" value="1"/>
</dbReference>
<keyword evidence="6 8" id="KW-0472">Membrane</keyword>
<evidence type="ECO:0000256" key="4">
    <source>
        <dbReference type="ARBA" id="ARBA00022692"/>
    </source>
</evidence>
<dbReference type="GO" id="GO:0005886">
    <property type="term" value="C:plasma membrane"/>
    <property type="evidence" value="ECO:0007669"/>
    <property type="project" value="UniProtKB-SubCell"/>
</dbReference>
<feature type="region of interest" description="Disordered" evidence="7">
    <location>
        <begin position="1"/>
        <end position="21"/>
    </location>
</feature>
<feature type="transmembrane region" description="Helical" evidence="8">
    <location>
        <begin position="359"/>
        <end position="380"/>
    </location>
</feature>
<evidence type="ECO:0000256" key="3">
    <source>
        <dbReference type="ARBA" id="ARBA00022475"/>
    </source>
</evidence>
<keyword evidence="4 8" id="KW-0812">Transmembrane</keyword>
<dbReference type="PANTHER" id="PTHR23517">
    <property type="entry name" value="RESISTANCE PROTEIN MDTM, PUTATIVE-RELATED-RELATED"/>
    <property type="match status" value="1"/>
</dbReference>
<feature type="transmembrane region" description="Helical" evidence="8">
    <location>
        <begin position="92"/>
        <end position="110"/>
    </location>
</feature>
<gene>
    <name evidence="10" type="ORF">GTW20_22085</name>
</gene>
<dbReference type="AlphaFoldDB" id="A0A7K2IY17"/>
<feature type="transmembrane region" description="Helical" evidence="8">
    <location>
        <begin position="187"/>
        <end position="207"/>
    </location>
</feature>
<accession>A0A7K2IY17</accession>
<feature type="domain" description="Major facilitator superfamily (MFS) profile" evidence="9">
    <location>
        <begin position="1"/>
        <end position="414"/>
    </location>
</feature>
<keyword evidence="2" id="KW-0813">Transport</keyword>
<feature type="transmembrane region" description="Helical" evidence="8">
    <location>
        <begin position="269"/>
        <end position="290"/>
    </location>
</feature>
<keyword evidence="5 8" id="KW-1133">Transmembrane helix</keyword>
<evidence type="ECO:0000313" key="10">
    <source>
        <dbReference type="EMBL" id="MYR34871.1"/>
    </source>
</evidence>
<name>A0A7K2IY17_9ACTN</name>
<dbReference type="RefSeq" id="WP_161111757.1">
    <property type="nucleotide sequence ID" value="NZ_WWHY01000001.1"/>
</dbReference>
<evidence type="ECO:0000259" key="9">
    <source>
        <dbReference type="PROSITE" id="PS50850"/>
    </source>
</evidence>
<evidence type="ECO:0000256" key="8">
    <source>
        <dbReference type="SAM" id="Phobius"/>
    </source>
</evidence>
<protein>
    <submittedName>
        <fullName evidence="10">MFS transporter</fullName>
    </submittedName>
</protein>
<dbReference type="InterPro" id="IPR050171">
    <property type="entry name" value="MFS_Transporters"/>
</dbReference>
<dbReference type="PANTHER" id="PTHR23517:SF3">
    <property type="entry name" value="INTEGRAL MEMBRANE TRANSPORT PROTEIN"/>
    <property type="match status" value="1"/>
</dbReference>
<dbReference type="PROSITE" id="PS50850">
    <property type="entry name" value="MFS"/>
    <property type="match status" value="1"/>
</dbReference>
<evidence type="ECO:0000256" key="2">
    <source>
        <dbReference type="ARBA" id="ARBA00022448"/>
    </source>
</evidence>
<evidence type="ECO:0000256" key="5">
    <source>
        <dbReference type="ARBA" id="ARBA00022989"/>
    </source>
</evidence>
<dbReference type="InterPro" id="IPR020846">
    <property type="entry name" value="MFS_dom"/>
</dbReference>
<organism evidence="10 11">
    <name type="scientific">Nocardiopsis alba</name>
    <dbReference type="NCBI Taxonomy" id="53437"/>
    <lineage>
        <taxon>Bacteria</taxon>
        <taxon>Bacillati</taxon>
        <taxon>Actinomycetota</taxon>
        <taxon>Actinomycetes</taxon>
        <taxon>Streptosporangiales</taxon>
        <taxon>Nocardiopsidaceae</taxon>
        <taxon>Nocardiopsis</taxon>
    </lineage>
</organism>
<dbReference type="SUPFAM" id="SSF103473">
    <property type="entry name" value="MFS general substrate transporter"/>
    <property type="match status" value="1"/>
</dbReference>
<evidence type="ECO:0000256" key="6">
    <source>
        <dbReference type="ARBA" id="ARBA00023136"/>
    </source>
</evidence>
<dbReference type="InterPro" id="IPR011701">
    <property type="entry name" value="MFS"/>
</dbReference>
<reference evidence="10 11" key="1">
    <citation type="journal article" date="2019" name="Nat. Commun.">
        <title>The antimicrobial potential of Streptomyces from insect microbiomes.</title>
        <authorList>
            <person name="Chevrette M.G."/>
            <person name="Carlson C.M."/>
            <person name="Ortega H.E."/>
            <person name="Thomas C."/>
            <person name="Ananiev G.E."/>
            <person name="Barns K.J."/>
            <person name="Book A.J."/>
            <person name="Cagnazzo J."/>
            <person name="Carlos C."/>
            <person name="Flanigan W."/>
            <person name="Grubbs K.J."/>
            <person name="Horn H.A."/>
            <person name="Hoffmann F.M."/>
            <person name="Klassen J.L."/>
            <person name="Knack J.J."/>
            <person name="Lewin G.R."/>
            <person name="McDonald B.R."/>
            <person name="Muller L."/>
            <person name="Melo W.G.P."/>
            <person name="Pinto-Tomas A.A."/>
            <person name="Schmitz A."/>
            <person name="Wendt-Pienkowski E."/>
            <person name="Wildman S."/>
            <person name="Zhao M."/>
            <person name="Zhang F."/>
            <person name="Bugni T.S."/>
            <person name="Andes D.R."/>
            <person name="Pupo M.T."/>
            <person name="Currie C.R."/>
        </authorList>
    </citation>
    <scope>NUCLEOTIDE SEQUENCE [LARGE SCALE GENOMIC DNA]</scope>
    <source>
        <strain evidence="10 11">SID5840</strain>
    </source>
</reference>
<feature type="transmembrane region" description="Helical" evidence="8">
    <location>
        <begin position="116"/>
        <end position="139"/>
    </location>
</feature>
<dbReference type="PROSITE" id="PS00216">
    <property type="entry name" value="SUGAR_TRANSPORT_1"/>
    <property type="match status" value="1"/>
</dbReference>
<evidence type="ECO:0000256" key="1">
    <source>
        <dbReference type="ARBA" id="ARBA00004651"/>
    </source>
</evidence>
<feature type="transmembrane region" description="Helical" evidence="8">
    <location>
        <begin position="160"/>
        <end position="181"/>
    </location>
</feature>
<evidence type="ECO:0000256" key="7">
    <source>
        <dbReference type="SAM" id="MobiDB-lite"/>
    </source>
</evidence>
<feature type="transmembrane region" description="Helical" evidence="8">
    <location>
        <begin position="392"/>
        <end position="411"/>
    </location>
</feature>
<proteinExistence type="predicted"/>
<keyword evidence="3" id="KW-1003">Cell membrane</keyword>
<feature type="transmembrane region" description="Helical" evidence="8">
    <location>
        <begin position="302"/>
        <end position="321"/>
    </location>
</feature>
<sequence length="423" mass="43403">MATLVARGPRRGGTPESGHRRRSLPGWLAVCGMLFAVAWGGNEFTPLLVMYRLESGMSAQVVNLLLGAYVLGIVPALLVGGPLSDRYGRRPLMFPAPFLCVAGSVLLALGSETAALLFAGRVLSGLALGLVMAVGTSWVKELSQAPFDPKASAGAGASRASLALTLGFLLGAVVAASLAQFAPMAAILPYTVNVVITLLLAVAMFGAPETLERGGGARRLVDDLKVPSALHRRFLQVVVPMAPWVFGASASAYAVLPNLLADRVPGQEIGFSGLMCLIALACGVAAQRLIGRLAVTDSVRPVIVALAVTAVGMALAAWATATSSVPAAMVAAAVLGAGYGTLLVTGLREVQRVAGPDGLAGLTAVFYSISYLGFFVPAVLEALTPWFDHQVMFGAGALLALVCVVVVALCPKTLSKGSARRSG</sequence>
<feature type="transmembrane region" description="Helical" evidence="8">
    <location>
        <begin position="234"/>
        <end position="257"/>
    </location>
</feature>
<feature type="transmembrane region" description="Helical" evidence="8">
    <location>
        <begin position="24"/>
        <end position="41"/>
    </location>
</feature>
<dbReference type="InterPro" id="IPR036259">
    <property type="entry name" value="MFS_trans_sf"/>
</dbReference>